<protein>
    <submittedName>
        <fullName evidence="1">Uncharacterized protein</fullName>
    </submittedName>
</protein>
<evidence type="ECO:0000313" key="1">
    <source>
        <dbReference type="EMBL" id="MPN21123.1"/>
    </source>
</evidence>
<proteinExistence type="predicted"/>
<sequence length="112" mass="12881">MLRRNREFSNLAFVCEKFSRAKRVAVIDVALLIGADVHPDEKELAVFDLRVTVLEVTGALSERLDLRTAQLDSALQNILNKVIVACLPVLRKRLYASCLRHRVRLVPFRRRK</sequence>
<reference evidence="1" key="1">
    <citation type="submission" date="2019-08" db="EMBL/GenBank/DDBJ databases">
        <authorList>
            <person name="Kucharzyk K."/>
            <person name="Murdoch R.W."/>
            <person name="Higgins S."/>
            <person name="Loffler F."/>
        </authorList>
    </citation>
    <scope>NUCLEOTIDE SEQUENCE</scope>
</reference>
<name>A0A645GB62_9ZZZZ</name>
<accession>A0A645GB62</accession>
<dbReference type="EMBL" id="VSSQ01069022">
    <property type="protein sequence ID" value="MPN21123.1"/>
    <property type="molecule type" value="Genomic_DNA"/>
</dbReference>
<organism evidence="1">
    <name type="scientific">bioreactor metagenome</name>
    <dbReference type="NCBI Taxonomy" id="1076179"/>
    <lineage>
        <taxon>unclassified sequences</taxon>
        <taxon>metagenomes</taxon>
        <taxon>ecological metagenomes</taxon>
    </lineage>
</organism>
<dbReference type="AlphaFoldDB" id="A0A645GB62"/>
<comment type="caution">
    <text evidence="1">The sequence shown here is derived from an EMBL/GenBank/DDBJ whole genome shotgun (WGS) entry which is preliminary data.</text>
</comment>
<gene>
    <name evidence="1" type="ORF">SDC9_168502</name>
</gene>